<reference evidence="1" key="1">
    <citation type="submission" date="2021-06" db="EMBL/GenBank/DDBJ databases">
        <title>Elioraea tepida, sp. nov., a moderately thermophilic aerobic anoxygenic phototrophic bacterium isolated from an alkaline siliceous hot spring mat community in Yellowstone National Park, WY, USA.</title>
        <authorList>
            <person name="Saini M.K."/>
            <person name="Yoshida S."/>
            <person name="Sebastian A."/>
            <person name="Hirose S."/>
            <person name="Hara E."/>
            <person name="Tamaki H."/>
            <person name="Soulier N.T."/>
            <person name="Albert I."/>
            <person name="Hanada S."/>
            <person name="Bryant D.A."/>
            <person name="Tank M."/>
        </authorList>
    </citation>
    <scope>NUCLEOTIDE SEQUENCE</scope>
    <source>
        <strain evidence="1">MS-P2</strain>
    </source>
</reference>
<dbReference type="AlphaFoldDB" id="A0A975U2Q7"/>
<dbReference type="RefSeq" id="WP_218285730.1">
    <property type="nucleotide sequence ID" value="NZ_CP076448.1"/>
</dbReference>
<evidence type="ECO:0000313" key="2">
    <source>
        <dbReference type="Proteomes" id="UP000694001"/>
    </source>
</evidence>
<organism evidence="1 2">
    <name type="scientific">Elioraea tepida</name>
    <dbReference type="NCBI Taxonomy" id="2843330"/>
    <lineage>
        <taxon>Bacteria</taxon>
        <taxon>Pseudomonadati</taxon>
        <taxon>Pseudomonadota</taxon>
        <taxon>Alphaproteobacteria</taxon>
        <taxon>Acetobacterales</taxon>
        <taxon>Elioraeaceae</taxon>
        <taxon>Elioraea</taxon>
    </lineage>
</organism>
<dbReference type="EMBL" id="CP076448">
    <property type="protein sequence ID" value="QXM24673.1"/>
    <property type="molecule type" value="Genomic_DNA"/>
</dbReference>
<keyword evidence="2" id="KW-1185">Reference proteome</keyword>
<accession>A0A975U2Q7</accession>
<evidence type="ECO:0000313" key="1">
    <source>
        <dbReference type="EMBL" id="QXM24673.1"/>
    </source>
</evidence>
<dbReference type="KEGG" id="elio:KO353_15870"/>
<gene>
    <name evidence="1" type="ORF">KO353_15870</name>
</gene>
<name>A0A975U2Q7_9PROT</name>
<protein>
    <submittedName>
        <fullName evidence="1">Uncharacterized protein</fullName>
    </submittedName>
</protein>
<dbReference type="Proteomes" id="UP000694001">
    <property type="component" value="Chromosome"/>
</dbReference>
<sequence length="47" mass="4881">MPSVRTASAPTSVPNRVATTIAAGTVIHHARPRLTCSVPEGPRIATM</sequence>
<proteinExistence type="predicted"/>